<feature type="region of interest" description="Disordered" evidence="1">
    <location>
        <begin position="1"/>
        <end position="72"/>
    </location>
</feature>
<reference evidence="3" key="3">
    <citation type="submission" date="2025-09" db="UniProtKB">
        <authorList>
            <consortium name="Ensembl"/>
        </authorList>
    </citation>
    <scope>IDENTIFICATION</scope>
</reference>
<dbReference type="Proteomes" id="UP000314987">
    <property type="component" value="Unassembled WGS sequence"/>
</dbReference>
<dbReference type="GeneTree" id="ENSGT00940000163747"/>
<feature type="region of interest" description="Disordered" evidence="1">
    <location>
        <begin position="105"/>
        <end position="129"/>
    </location>
</feature>
<dbReference type="RefSeq" id="XP_027694670.1">
    <property type="nucleotide sequence ID" value="XM_027838869.1"/>
</dbReference>
<reference evidence="3" key="2">
    <citation type="submission" date="2025-08" db="UniProtKB">
        <authorList>
            <consortium name="Ensembl"/>
        </authorList>
    </citation>
    <scope>IDENTIFICATION</scope>
</reference>
<dbReference type="GO" id="GO:0005979">
    <property type="term" value="P:regulation of glycogen biosynthetic process"/>
    <property type="evidence" value="ECO:0007669"/>
    <property type="project" value="TreeGrafter"/>
</dbReference>
<feature type="domain" description="CBM21" evidence="2">
    <location>
        <begin position="237"/>
        <end position="364"/>
    </location>
</feature>
<evidence type="ECO:0000259" key="2">
    <source>
        <dbReference type="Pfam" id="PF03370"/>
    </source>
</evidence>
<evidence type="ECO:0000313" key="3">
    <source>
        <dbReference type="Ensembl" id="ENSVURP00010005583.1"/>
    </source>
</evidence>
<dbReference type="Pfam" id="PF03370">
    <property type="entry name" value="CBM_21"/>
    <property type="match status" value="1"/>
</dbReference>
<dbReference type="GO" id="GO:0000164">
    <property type="term" value="C:protein phosphatase type 1 complex"/>
    <property type="evidence" value="ECO:0007669"/>
    <property type="project" value="TreeGrafter"/>
</dbReference>
<organism evidence="3 4">
    <name type="scientific">Vombatus ursinus</name>
    <name type="common">Common wombat</name>
    <dbReference type="NCBI Taxonomy" id="29139"/>
    <lineage>
        <taxon>Eukaryota</taxon>
        <taxon>Metazoa</taxon>
        <taxon>Chordata</taxon>
        <taxon>Craniata</taxon>
        <taxon>Vertebrata</taxon>
        <taxon>Euteleostomi</taxon>
        <taxon>Mammalia</taxon>
        <taxon>Metatheria</taxon>
        <taxon>Diprotodontia</taxon>
        <taxon>Vombatidae</taxon>
        <taxon>Vombatus</taxon>
    </lineage>
</organism>
<accession>A0A4X2K0V7</accession>
<feature type="compositionally biased region" description="Polar residues" evidence="1">
    <location>
        <begin position="290"/>
        <end position="302"/>
    </location>
</feature>
<dbReference type="CTD" id="648791"/>
<dbReference type="PANTHER" id="PTHR12307:SF7">
    <property type="entry name" value="PROTEIN PHOSPHATASE 1 REGULATORY SUBUNIT 3G"/>
    <property type="match status" value="1"/>
</dbReference>
<reference evidence="4" key="1">
    <citation type="submission" date="2018-12" db="EMBL/GenBank/DDBJ databases">
        <authorList>
            <person name="Yazar S."/>
        </authorList>
    </citation>
    <scope>NUCLEOTIDE SEQUENCE [LARGE SCALE GENOMIC DNA]</scope>
</reference>
<dbReference type="PANTHER" id="PTHR12307">
    <property type="entry name" value="PROTEIN PHOSPHATASE 1 REGULATORY SUBUNIT"/>
    <property type="match status" value="1"/>
</dbReference>
<proteinExistence type="predicted"/>
<dbReference type="Gene3D" id="2.60.40.2440">
    <property type="entry name" value="Carbohydrate binding type-21 domain"/>
    <property type="match status" value="1"/>
</dbReference>
<sequence length="387" mass="42314">METQAPQILSLEPSGSIPYEDPPLAEESPDPATLRLGRSDGGNCHNCPESPDRSPPSLPRGSPQFPRREASLLDPKLLDARRCCRTRSFSLPPSPILEAAKLLQQQQRLKPQPEDPGAESGQTDQEEELLSPSACCTKCKKRVQFADSLGLSLASVKHFSAAEEPQVPPAVLNRLKSFPMRERDLEQIGDLLAAAFSPLLPEGSRPTPALAPQLPSLQPLFKLPGPGGATSERLLLQGVCLEQVDCGAPPAYEVKGSGRVLRCAGPREVTVRYTFTEWHSFLDLPATLQPGQPAQLETQGQEGQPGRTYLDLGTRRSEEGAGDPGEPNTERFHFSLYLPPGLLGEKEEEQQGFAVHFAVCYRCALGGKEERERSVRKLRKLCRCCLL</sequence>
<evidence type="ECO:0000313" key="4">
    <source>
        <dbReference type="Proteomes" id="UP000314987"/>
    </source>
</evidence>
<dbReference type="InterPro" id="IPR038175">
    <property type="entry name" value="CBM21_dom_sf"/>
</dbReference>
<protein>
    <recommendedName>
        <fullName evidence="2">CBM21 domain-containing protein</fullName>
    </recommendedName>
</protein>
<feature type="region of interest" description="Disordered" evidence="1">
    <location>
        <begin position="290"/>
        <end position="330"/>
    </location>
</feature>
<gene>
    <name evidence="3" type="primary">PPP1R3G</name>
</gene>
<evidence type="ECO:0000256" key="1">
    <source>
        <dbReference type="SAM" id="MobiDB-lite"/>
    </source>
</evidence>
<dbReference type="InterPro" id="IPR005036">
    <property type="entry name" value="CBM21_dom"/>
</dbReference>
<dbReference type="AlphaFoldDB" id="A0A4X2K0V7"/>
<dbReference type="GeneID" id="114025258"/>
<name>A0A4X2K0V7_VOMUR</name>
<dbReference type="STRING" id="29139.ENSVURP00010005583"/>
<dbReference type="Ensembl" id="ENSVURT00010006323.1">
    <property type="protein sequence ID" value="ENSVURP00010005583.1"/>
    <property type="gene ID" value="ENSVURG00010004367.1"/>
</dbReference>
<dbReference type="InterPro" id="IPR050782">
    <property type="entry name" value="PP1_regulatory_subunit_3"/>
</dbReference>
<keyword evidence="4" id="KW-1185">Reference proteome</keyword>
<dbReference type="GO" id="GO:2001069">
    <property type="term" value="F:glycogen binding"/>
    <property type="evidence" value="ECO:0007669"/>
    <property type="project" value="TreeGrafter"/>
</dbReference>
<dbReference type="GO" id="GO:0008157">
    <property type="term" value="F:protein phosphatase 1 binding"/>
    <property type="evidence" value="ECO:0007669"/>
    <property type="project" value="TreeGrafter"/>
</dbReference>
<dbReference type="OMA" id="LQSFPMR"/>